<organism evidence="10">
    <name type="scientific">Polynucleobacter sp. UK-FUSCHL-C3</name>
    <dbReference type="NCBI Taxonomy" id="2955208"/>
    <lineage>
        <taxon>Bacteria</taxon>
        <taxon>Pseudomonadati</taxon>
        <taxon>Pseudomonadota</taxon>
        <taxon>Betaproteobacteria</taxon>
        <taxon>Burkholderiales</taxon>
        <taxon>Burkholderiaceae</taxon>
        <taxon>Polynucleobacter</taxon>
    </lineage>
</organism>
<dbReference type="Pfam" id="PF13181">
    <property type="entry name" value="TPR_8"/>
    <property type="match status" value="2"/>
</dbReference>
<evidence type="ECO:0000256" key="6">
    <source>
        <dbReference type="ARBA" id="ARBA00022737"/>
    </source>
</evidence>
<feature type="domain" description="O-GlcNAc transferase C-terminal" evidence="9">
    <location>
        <begin position="585"/>
        <end position="771"/>
    </location>
</feature>
<proteinExistence type="inferred from homology"/>
<dbReference type="GO" id="GO:0097363">
    <property type="term" value="F:protein O-acetylglucosaminyltransferase activity"/>
    <property type="evidence" value="ECO:0007669"/>
    <property type="project" value="UniProtKB-EC"/>
</dbReference>
<evidence type="ECO:0000256" key="8">
    <source>
        <dbReference type="PROSITE-ProRule" id="PRU00339"/>
    </source>
</evidence>
<gene>
    <name evidence="10" type="ORF">NKE59_00600</name>
</gene>
<dbReference type="RefSeq" id="WP_353438927.1">
    <property type="nucleotide sequence ID" value="NZ_CP099959.1"/>
</dbReference>
<evidence type="ECO:0000256" key="4">
    <source>
        <dbReference type="ARBA" id="ARBA00022676"/>
    </source>
</evidence>
<comment type="similarity">
    <text evidence="2">Belongs to the glycosyltransferase 41 family. O-GlcNAc transferase subfamily.</text>
</comment>
<feature type="domain" description="O-GlcNAc transferase C-terminal" evidence="9">
    <location>
        <begin position="411"/>
        <end position="572"/>
    </location>
</feature>
<evidence type="ECO:0000256" key="5">
    <source>
        <dbReference type="ARBA" id="ARBA00022679"/>
    </source>
</evidence>
<dbReference type="Gene3D" id="1.25.40.1040">
    <property type="match status" value="1"/>
</dbReference>
<name>A0AAU8A3Q0_9BURK</name>
<feature type="repeat" description="TPR" evidence="8">
    <location>
        <begin position="313"/>
        <end position="346"/>
    </location>
</feature>
<dbReference type="Gene3D" id="1.25.40.10">
    <property type="entry name" value="Tetratricopeptide repeat domain"/>
    <property type="match status" value="2"/>
</dbReference>
<dbReference type="PROSITE" id="PS50005">
    <property type="entry name" value="TPR"/>
    <property type="match status" value="3"/>
</dbReference>
<comment type="pathway">
    <text evidence="1">Protein modification; protein glycosylation.</text>
</comment>
<dbReference type="Pfam" id="PF13844">
    <property type="entry name" value="Glyco_transf_41"/>
    <property type="match status" value="2"/>
</dbReference>
<dbReference type="SMART" id="SM00028">
    <property type="entry name" value="TPR"/>
    <property type="match status" value="9"/>
</dbReference>
<dbReference type="SUPFAM" id="SSF48452">
    <property type="entry name" value="TPR-like"/>
    <property type="match status" value="3"/>
</dbReference>
<dbReference type="EMBL" id="CP099959">
    <property type="protein sequence ID" value="XCC57827.1"/>
    <property type="molecule type" value="Genomic_DNA"/>
</dbReference>
<evidence type="ECO:0000313" key="10">
    <source>
        <dbReference type="EMBL" id="XCC57827.1"/>
    </source>
</evidence>
<feature type="repeat" description="TPR" evidence="8">
    <location>
        <begin position="108"/>
        <end position="141"/>
    </location>
</feature>
<keyword evidence="6" id="KW-0677">Repeat</keyword>
<reference evidence="10" key="1">
    <citation type="submission" date="2022-06" db="EMBL/GenBank/DDBJ databases">
        <title>New Polynucleobacter species.</title>
        <authorList>
            <person name="Hahn M.W."/>
        </authorList>
    </citation>
    <scope>NUCLEOTIDE SEQUENCE</scope>
    <source>
        <strain evidence="10">UK-FUSCHL-C3</strain>
    </source>
</reference>
<dbReference type="InterPro" id="IPR019734">
    <property type="entry name" value="TPR_rpt"/>
</dbReference>
<dbReference type="Gene3D" id="3.40.50.2000">
    <property type="entry name" value="Glycogen Phosphorylase B"/>
    <property type="match status" value="1"/>
</dbReference>
<accession>A0AAU8A3Q0</accession>
<dbReference type="EC" id="2.4.1.255" evidence="3"/>
<dbReference type="AlphaFoldDB" id="A0AAU8A3Q0"/>
<dbReference type="InterPro" id="IPR011990">
    <property type="entry name" value="TPR-like_helical_dom_sf"/>
</dbReference>
<feature type="repeat" description="TPR" evidence="8">
    <location>
        <begin position="211"/>
        <end position="244"/>
    </location>
</feature>
<keyword evidence="4" id="KW-0328">Glycosyltransferase</keyword>
<evidence type="ECO:0000256" key="3">
    <source>
        <dbReference type="ARBA" id="ARBA00011970"/>
    </source>
</evidence>
<evidence type="ECO:0000256" key="2">
    <source>
        <dbReference type="ARBA" id="ARBA00005386"/>
    </source>
</evidence>
<evidence type="ECO:0000259" key="9">
    <source>
        <dbReference type="Pfam" id="PF13844"/>
    </source>
</evidence>
<dbReference type="Gene3D" id="3.40.50.11380">
    <property type="match status" value="1"/>
</dbReference>
<keyword evidence="5" id="KW-0808">Transferase</keyword>
<dbReference type="PANTHER" id="PTHR44998">
    <property type="match status" value="1"/>
</dbReference>
<sequence length="783" mass="90559">MNLISSDQLLKTAKIQLKKNNFELAKQILLSAINSKNAKAEHYELLAKIYDTNNDFAQCLKYLSIACSTENASAEAHYYLGKEYIKLGRLEEGINHIHISIKKAGDFIEGLVELGLGYIKLNESHKALDFLKKALQYDQTNIGVLFNLGKIYSEELADYENGLKFYDQILELDPKNTETLIAKGILFSQLNKYDESNSCYLEVINLNSKLSIAWHNIGQNLGIKKQFKKALLNFDKAILLEPNNPIYLSNAAKCHYELKNYKDAFYLYNKAIEYKNSHHEAWIGKSRCEFKNNKISEAFTSIDQAIKFAPNVADGWYWKGNFYADMKYYSDAINCYEKAINFKHDHLALLGSLLQVKMETLNWAGVEPLFSEIRAKVSREEFIISPMIFQAINDDPILNLKCSRTWCNNHFHKIENKFTTQLKKSKIRIAYISPDFRSHPVLYLTEKIYELHDRSKFEIYGYHLNSIVDENTIKISTNFDKFFFVSKFTDEELINFIREHEIDIAIDLAGHTKGARTNIFLNRIAQFQVNFIGYPGTLGSEMYDFIIGDKILTPKSSQLFYSEKILNLQRTFQPNGFRCKSNRFNSRTDLGLPEDTFIYCCFNSNYKITETIFKSWINILKRANDSILWLFLNEPNVKNNVYNKLDLYGIPRQRVIFAEQLNYSDHLSRIRFADLFLDTSPFNAGTTCSDSLWSGVPVLTLKGKSFCGRMTESILSYISVTELVANSLDEYEDIAVRLYEDEFYFRNIKSKLANKIHSSNFFDPKEYIADLEYSLISTISANT</sequence>
<dbReference type="PANTHER" id="PTHR44998:SF1">
    <property type="entry name" value="UDP-N-ACETYLGLUCOSAMINE--PEPTIDE N-ACETYLGLUCOSAMINYLTRANSFERASE 110 KDA SUBUNIT"/>
    <property type="match status" value="1"/>
</dbReference>
<keyword evidence="7 8" id="KW-0802">TPR repeat</keyword>
<evidence type="ECO:0000256" key="7">
    <source>
        <dbReference type="ARBA" id="ARBA00022803"/>
    </source>
</evidence>
<protein>
    <recommendedName>
        <fullName evidence="3">protein O-GlcNAc transferase</fullName>
        <ecNumber evidence="3">2.4.1.255</ecNumber>
    </recommendedName>
</protein>
<dbReference type="SUPFAM" id="SSF53756">
    <property type="entry name" value="UDP-Glycosyltransferase/glycogen phosphorylase"/>
    <property type="match status" value="1"/>
</dbReference>
<dbReference type="Pfam" id="PF12895">
    <property type="entry name" value="ANAPC3"/>
    <property type="match status" value="1"/>
</dbReference>
<evidence type="ECO:0000256" key="1">
    <source>
        <dbReference type="ARBA" id="ARBA00004922"/>
    </source>
</evidence>
<dbReference type="InterPro" id="IPR029489">
    <property type="entry name" value="OGT/SEC/SPY_C"/>
</dbReference>